<dbReference type="EMBL" id="SHKW01000007">
    <property type="protein sequence ID" value="RZU29677.1"/>
    <property type="molecule type" value="Genomic_DNA"/>
</dbReference>
<evidence type="ECO:0000313" key="2">
    <source>
        <dbReference type="Proteomes" id="UP000292958"/>
    </source>
</evidence>
<name>A0A4Q7XZ27_9BACT</name>
<evidence type="ECO:0000313" key="1">
    <source>
        <dbReference type="EMBL" id="RZU29677.1"/>
    </source>
</evidence>
<comment type="caution">
    <text evidence="1">The sequence shown here is derived from an EMBL/GenBank/DDBJ whole genome shotgun (WGS) entry which is preliminary data.</text>
</comment>
<dbReference type="Proteomes" id="UP000292958">
    <property type="component" value="Unassembled WGS sequence"/>
</dbReference>
<organism evidence="1 2">
    <name type="scientific">Edaphobacter modestus</name>
    <dbReference type="NCBI Taxonomy" id="388466"/>
    <lineage>
        <taxon>Bacteria</taxon>
        <taxon>Pseudomonadati</taxon>
        <taxon>Acidobacteriota</taxon>
        <taxon>Terriglobia</taxon>
        <taxon>Terriglobales</taxon>
        <taxon>Acidobacteriaceae</taxon>
        <taxon>Edaphobacter</taxon>
    </lineage>
</organism>
<accession>A0A4Q7XZ27</accession>
<protein>
    <submittedName>
        <fullName evidence="1">Uncharacterized protein</fullName>
    </submittedName>
</protein>
<dbReference type="AlphaFoldDB" id="A0A4Q7XZ27"/>
<sequence>MRVICTGGGFDVEGEVIGGEDFDPISRTCDLDSTFTVRCDDGALFQVHGWMVEVEAVGLSEKKQGIEPGFPLNNG</sequence>
<gene>
    <name evidence="1" type="ORF">BDD14_6280</name>
</gene>
<reference evidence="1 2" key="1">
    <citation type="submission" date="2019-02" db="EMBL/GenBank/DDBJ databases">
        <title>Genomic Encyclopedia of Archaeal and Bacterial Type Strains, Phase II (KMG-II): from individual species to whole genera.</title>
        <authorList>
            <person name="Goeker M."/>
        </authorList>
    </citation>
    <scope>NUCLEOTIDE SEQUENCE [LARGE SCALE GENOMIC DNA]</scope>
    <source>
        <strain evidence="1 2">DSM 18101</strain>
    </source>
</reference>
<keyword evidence="2" id="KW-1185">Reference proteome</keyword>
<proteinExistence type="predicted"/>